<feature type="compositionally biased region" description="Low complexity" evidence="1">
    <location>
        <begin position="136"/>
        <end position="167"/>
    </location>
</feature>
<feature type="compositionally biased region" description="Polar residues" evidence="1">
    <location>
        <begin position="168"/>
        <end position="177"/>
    </location>
</feature>
<organism evidence="3 4">
    <name type="scientific">Candidatus Copromonas faecavium</name>
    <name type="common">nom. illeg.</name>
    <dbReference type="NCBI Taxonomy" id="2840740"/>
    <lineage>
        <taxon>Bacteria</taxon>
        <taxon>Bacillati</taxon>
        <taxon>Bacillota</taxon>
        <taxon>Clostridia</taxon>
        <taxon>Lachnospirales</taxon>
        <taxon>Lachnospiraceae</taxon>
        <taxon>Candidatus Copromonas (nom. illeg.)</taxon>
    </lineage>
</organism>
<dbReference type="Pfam" id="PF07007">
    <property type="entry name" value="LprI"/>
    <property type="match status" value="1"/>
</dbReference>
<evidence type="ECO:0000313" key="3">
    <source>
        <dbReference type="EMBL" id="HIR04350.1"/>
    </source>
</evidence>
<comment type="caution">
    <text evidence="3">The sequence shown here is derived from an EMBL/GenBank/DDBJ whole genome shotgun (WGS) entry which is preliminary data.</text>
</comment>
<evidence type="ECO:0000259" key="2">
    <source>
        <dbReference type="Pfam" id="PF07007"/>
    </source>
</evidence>
<accession>A0A9D1D412</accession>
<dbReference type="EMBL" id="DVGC01000001">
    <property type="protein sequence ID" value="HIR04350.1"/>
    <property type="molecule type" value="Genomic_DNA"/>
</dbReference>
<sequence length="353" mass="37184">MNKRVWIVMICIVLVGVSITRTTSNFISSRSGGESFAMEEAQSPQALSRMASADAGSGRMNDAAGAAVNGSGEEQPETGVSEAAGAPSLMTASLNVGTEKEQAGSSPDESGALSSDSLSSSEDSAGSGRETGGETGSASAREAARMAAPALSGAYAAEGEITEETAAQDGTENGQNLESSVSAAQPESASSESETVKSPLETAAAKGETSPFGDEETSYTSEELYERLEAVKQQAAQYQAAADTGQTSLYMAAEYEWNLWDRELNLIYSCIQSHMSEAEAEELKKEEVEWLKERDLAAERAYVNNSSPPEQSAEYVRISAEKTKERCYELLEDYESVIDRAAAKETAPASSAG</sequence>
<reference evidence="3" key="2">
    <citation type="journal article" date="2021" name="PeerJ">
        <title>Extensive microbial diversity within the chicken gut microbiome revealed by metagenomics and culture.</title>
        <authorList>
            <person name="Gilroy R."/>
            <person name="Ravi A."/>
            <person name="Getino M."/>
            <person name="Pursley I."/>
            <person name="Horton D.L."/>
            <person name="Alikhan N.F."/>
            <person name="Baker D."/>
            <person name="Gharbi K."/>
            <person name="Hall N."/>
            <person name="Watson M."/>
            <person name="Adriaenssens E.M."/>
            <person name="Foster-Nyarko E."/>
            <person name="Jarju S."/>
            <person name="Secka A."/>
            <person name="Antonio M."/>
            <person name="Oren A."/>
            <person name="Chaudhuri R.R."/>
            <person name="La Ragione R."/>
            <person name="Hildebrand F."/>
            <person name="Pallen M.J."/>
        </authorList>
    </citation>
    <scope>NUCLEOTIDE SEQUENCE</scope>
    <source>
        <strain evidence="3">CHK180-2868</strain>
    </source>
</reference>
<reference evidence="3" key="1">
    <citation type="submission" date="2020-10" db="EMBL/GenBank/DDBJ databases">
        <authorList>
            <person name="Gilroy R."/>
        </authorList>
    </citation>
    <scope>NUCLEOTIDE SEQUENCE</scope>
    <source>
        <strain evidence="3">CHK180-2868</strain>
    </source>
</reference>
<evidence type="ECO:0000313" key="4">
    <source>
        <dbReference type="Proteomes" id="UP000824250"/>
    </source>
</evidence>
<proteinExistence type="predicted"/>
<feature type="region of interest" description="Disordered" evidence="1">
    <location>
        <begin position="29"/>
        <end position="223"/>
    </location>
</feature>
<feature type="compositionally biased region" description="Low complexity" evidence="1">
    <location>
        <begin position="178"/>
        <end position="193"/>
    </location>
</feature>
<name>A0A9D1D412_9FIRM</name>
<dbReference type="PANTHER" id="PTHR39176:SF1">
    <property type="entry name" value="PERIPLASMIC PROTEIN"/>
    <property type="match status" value="1"/>
</dbReference>
<dbReference type="Proteomes" id="UP000824250">
    <property type="component" value="Unassembled WGS sequence"/>
</dbReference>
<dbReference type="InterPro" id="IPR009739">
    <property type="entry name" value="LprI-like_N"/>
</dbReference>
<protein>
    <submittedName>
        <fullName evidence="3">DUF1311 domain-containing protein</fullName>
    </submittedName>
</protein>
<evidence type="ECO:0000256" key="1">
    <source>
        <dbReference type="SAM" id="MobiDB-lite"/>
    </source>
</evidence>
<dbReference type="AlphaFoldDB" id="A0A9D1D412"/>
<feature type="domain" description="Lysozyme inhibitor LprI-like N-terminal" evidence="2">
    <location>
        <begin position="241"/>
        <end position="330"/>
    </location>
</feature>
<gene>
    <name evidence="3" type="ORF">IAB28_00020</name>
</gene>
<feature type="compositionally biased region" description="Low complexity" evidence="1">
    <location>
        <begin position="109"/>
        <end position="128"/>
    </location>
</feature>
<dbReference type="PANTHER" id="PTHR39176">
    <property type="entry name" value="PERIPLASMIC PROTEIN-RELATED"/>
    <property type="match status" value="1"/>
</dbReference>